<feature type="coiled-coil region" evidence="1">
    <location>
        <begin position="183"/>
        <end position="231"/>
    </location>
</feature>
<evidence type="ECO:0000256" key="2">
    <source>
        <dbReference type="SAM" id="MobiDB-lite"/>
    </source>
</evidence>
<keyword evidence="4" id="KW-1185">Reference proteome</keyword>
<evidence type="ECO:0000313" key="3">
    <source>
        <dbReference type="EMBL" id="CAK0826231.1"/>
    </source>
</evidence>
<feature type="compositionally biased region" description="Low complexity" evidence="2">
    <location>
        <begin position="310"/>
        <end position="328"/>
    </location>
</feature>
<dbReference type="SUPFAM" id="SSF56219">
    <property type="entry name" value="DNase I-like"/>
    <property type="match status" value="1"/>
</dbReference>
<proteinExistence type="predicted"/>
<reference evidence="3" key="1">
    <citation type="submission" date="2023-10" db="EMBL/GenBank/DDBJ databases">
        <authorList>
            <person name="Chen Y."/>
            <person name="Shah S."/>
            <person name="Dougan E. K."/>
            <person name="Thang M."/>
            <person name="Chan C."/>
        </authorList>
    </citation>
    <scope>NUCLEOTIDE SEQUENCE [LARGE SCALE GENOMIC DNA]</scope>
</reference>
<feature type="region of interest" description="Disordered" evidence="2">
    <location>
        <begin position="382"/>
        <end position="406"/>
    </location>
</feature>
<protein>
    <recommendedName>
        <fullName evidence="5">Reverse transcriptase domain-containing protein</fullName>
    </recommendedName>
</protein>
<accession>A0ABN9S397</accession>
<feature type="region of interest" description="Disordered" evidence="2">
    <location>
        <begin position="61"/>
        <end position="94"/>
    </location>
</feature>
<dbReference type="Gene3D" id="1.10.287.1490">
    <property type="match status" value="1"/>
</dbReference>
<organism evidence="3 4">
    <name type="scientific">Prorocentrum cordatum</name>
    <dbReference type="NCBI Taxonomy" id="2364126"/>
    <lineage>
        <taxon>Eukaryota</taxon>
        <taxon>Sar</taxon>
        <taxon>Alveolata</taxon>
        <taxon>Dinophyceae</taxon>
        <taxon>Prorocentrales</taxon>
        <taxon>Prorocentraceae</taxon>
        <taxon>Prorocentrum</taxon>
    </lineage>
</organism>
<evidence type="ECO:0008006" key="5">
    <source>
        <dbReference type="Google" id="ProtNLM"/>
    </source>
</evidence>
<keyword evidence="1" id="KW-0175">Coiled coil</keyword>
<evidence type="ECO:0000313" key="4">
    <source>
        <dbReference type="Proteomes" id="UP001189429"/>
    </source>
</evidence>
<dbReference type="EMBL" id="CAUYUJ010009250">
    <property type="protein sequence ID" value="CAK0826231.1"/>
    <property type="molecule type" value="Genomic_DNA"/>
</dbReference>
<evidence type="ECO:0000256" key="1">
    <source>
        <dbReference type="SAM" id="Coils"/>
    </source>
</evidence>
<feature type="non-terminal residue" evidence="3">
    <location>
        <position position="1217"/>
    </location>
</feature>
<name>A0ABN9S397_9DINO</name>
<gene>
    <name evidence="3" type="ORF">PCOR1329_LOCUS26159</name>
</gene>
<feature type="region of interest" description="Disordered" evidence="2">
    <location>
        <begin position="298"/>
        <end position="339"/>
    </location>
</feature>
<sequence>MANGSSSHAAAANKTSAVSDRRTWAAPWLCRWCTHPRTGAKWWNRGDCQQCTSCRVAKGASFGGPKPTDGPPSQRPATTSVRRKGDSARPWSDVAAKDREIAQLKAQLKAANAPAVDEDANDADDPQGRLAEIASLLRALGSSTDPAIMGAREALSKEREAIKLRIVEAKPYAGQLHHYTTRIDALGQAKDKRQAALQDLQEQRQRLDDRIAETEGQIAEIMAEVQELEALRWKVSAKAPTAAPGECSLRTLVPAVDISVEKMGEMLQGLGADDQLAQSVATVFSQLRALADKAAAAGSDASPAPGQPAGGSSSAAAPSGPASMPTAGQQQAAQARPVPMDTDDLDELREFLRNATGEDPPQEEAQVREAIKRMATAMETLQAKRQRTGSQAGGDTAPSPGVVANLPRHANVAGPRLGEEAYSQGPNLVSTVALVLWFEALRCRLVDQAAFVLSYLVKFVLVFWFVKFWTATNFNYDIQLKIGYHSGRLGQVLSTGSLGSNVNQVLTSNLTSHGAMVGVLSAPCSYKSILCLQEHHGDEQRLPELQNTARQHGFHGVWTVAAPTGRGTVVVSIYLVDSVGLNQENMDLLTTLAQYLEALNGLGQPWIVAGDWNMDPASTLDWMHSVHGVQQAPAQPTCNATQPGTTRDYFCVSAALVDWIRGCEVGVAATFPHQPVQLGFQYCAHEQWARVPVTPRPLPTVPKVGCARFPPTRQWARVQQLIDQASDGVTLAAAWDGVITTMEHEILNRNDIMDMTQRGLHHGRAGPDQWVWKRVQALVPPRPKRLSAYQQYGKWCRHLRSTHTRMLTALQRIMEEADANRFPARLLPDIYGQHGQYVNSLGSPVQGQFKEQRLLAQLSRDLQGFFARVVRTGWVGPLLDYEDRLQLHSYHDTFYEPDFLDRIDRALDKVSRVTEAIRKYAGIEWAQWAKQAFQNGAGKAHRYTRVRELQETLQYAEKDRGQPHHMADECLEFWKGVWTIHEDRAVATPAVQADWEELPEITIDDIRNTLRRFKATTALGQVSIQPRALTQVSDMGLGVLASLYQQCEKLACWPTQRVTTVLVRLPKPTGGHRLIALINTVVRIWSRLRRRISKQWELANPSTAFWGTRPGATSTDAAFQHNIAAETAKLNGMHTVSALIDMYKCFETIRFTALLDRASKMQFPMRLLWMLIHTYQAPRQVRAYGSLSTKFTSAQGILAGCSHACAMVHLLLCQSLE</sequence>
<comment type="caution">
    <text evidence="3">The sequence shown here is derived from an EMBL/GenBank/DDBJ whole genome shotgun (WGS) entry which is preliminary data.</text>
</comment>
<dbReference type="Proteomes" id="UP001189429">
    <property type="component" value="Unassembled WGS sequence"/>
</dbReference>
<dbReference type="InterPro" id="IPR036691">
    <property type="entry name" value="Endo/exonu/phosph_ase_sf"/>
</dbReference>
<dbReference type="Gene3D" id="3.60.10.10">
    <property type="entry name" value="Endonuclease/exonuclease/phosphatase"/>
    <property type="match status" value="1"/>
</dbReference>